<evidence type="ECO:0000256" key="1">
    <source>
        <dbReference type="SAM" id="SignalP"/>
    </source>
</evidence>
<dbReference type="AlphaFoldDB" id="A0A4V5UTX7"/>
<organism evidence="2 3">
    <name type="scientific">Ilyomonas limi</name>
    <dbReference type="NCBI Taxonomy" id="2575867"/>
    <lineage>
        <taxon>Bacteria</taxon>
        <taxon>Pseudomonadati</taxon>
        <taxon>Bacteroidota</taxon>
        <taxon>Chitinophagia</taxon>
        <taxon>Chitinophagales</taxon>
        <taxon>Chitinophagaceae</taxon>
        <taxon>Ilyomonas</taxon>
    </lineage>
</organism>
<feature type="signal peptide" evidence="1">
    <location>
        <begin position="1"/>
        <end position="19"/>
    </location>
</feature>
<keyword evidence="1" id="KW-0732">Signal</keyword>
<keyword evidence="3" id="KW-1185">Reference proteome</keyword>
<gene>
    <name evidence="2" type="ORF">FC093_17630</name>
</gene>
<accession>A0A4V5UTX7</accession>
<evidence type="ECO:0000313" key="2">
    <source>
        <dbReference type="EMBL" id="TKK66393.1"/>
    </source>
</evidence>
<comment type="caution">
    <text evidence="2">The sequence shown here is derived from an EMBL/GenBank/DDBJ whole genome shotgun (WGS) entry which is preliminary data.</text>
</comment>
<feature type="chain" id="PRO_5020237849" evidence="1">
    <location>
        <begin position="20"/>
        <end position="155"/>
    </location>
</feature>
<name>A0A4V5UTX7_9BACT</name>
<reference evidence="2 3" key="1">
    <citation type="submission" date="2019-05" db="EMBL/GenBank/DDBJ databases">
        <title>Panacibacter sp. strain 17mud1-8 Genome sequencing and assembly.</title>
        <authorList>
            <person name="Chhetri G."/>
        </authorList>
    </citation>
    <scope>NUCLEOTIDE SEQUENCE [LARGE SCALE GENOMIC DNA]</scope>
    <source>
        <strain evidence="2 3">17mud1-8</strain>
    </source>
</reference>
<dbReference type="Proteomes" id="UP000305848">
    <property type="component" value="Unassembled WGS sequence"/>
</dbReference>
<dbReference type="RefSeq" id="WP_137263126.1">
    <property type="nucleotide sequence ID" value="NZ_SZQL01000015.1"/>
</dbReference>
<sequence length="155" mass="17809">MMRTLLSVVLFATNAPLFAQHINDSLLAKVARRFEETQHLSLQKIIPPTALQAGQMPEERLPCYPGRQVTVVAIFDKKPVAAYGRMLVMKRITSTTQFDEHLFQRAGYDETFKVNYVLLSVYFPPEATYKNCNTILQVYDKKEPSNKVWLIILTK</sequence>
<protein>
    <submittedName>
        <fullName evidence="2">Uncharacterized protein</fullName>
    </submittedName>
</protein>
<dbReference type="OrthoDB" id="9882116at2"/>
<dbReference type="EMBL" id="SZQL01000015">
    <property type="protein sequence ID" value="TKK66393.1"/>
    <property type="molecule type" value="Genomic_DNA"/>
</dbReference>
<proteinExistence type="predicted"/>
<evidence type="ECO:0000313" key="3">
    <source>
        <dbReference type="Proteomes" id="UP000305848"/>
    </source>
</evidence>